<dbReference type="Pfam" id="PF07859">
    <property type="entry name" value="Abhydrolase_3"/>
    <property type="match status" value="1"/>
</dbReference>
<evidence type="ECO:0000313" key="2">
    <source>
        <dbReference type="EMBL" id="CAF4187462.1"/>
    </source>
</evidence>
<dbReference type="SUPFAM" id="SSF53474">
    <property type="entry name" value="alpha/beta-Hydrolases"/>
    <property type="match status" value="1"/>
</dbReference>
<protein>
    <recommendedName>
        <fullName evidence="1">Alpha/beta hydrolase fold-3 domain-containing protein</fullName>
    </recommendedName>
</protein>
<name>A0A8S2RVZ6_9BILA</name>
<dbReference type="Proteomes" id="UP000676336">
    <property type="component" value="Unassembled WGS sequence"/>
</dbReference>
<sequence length="115" mass="12723">NLPPAFIDVSSTEIFRDEDIDYAQRIWQTGGVAELHVWPGGFHAFTVIEPNSKLSQHAIAASANWYRRLLAFTSSKKNGIEQPFFDTASHIIILFGNVAFNLIPLCSSASCRQAA</sequence>
<evidence type="ECO:0000313" key="3">
    <source>
        <dbReference type="Proteomes" id="UP000676336"/>
    </source>
</evidence>
<comment type="caution">
    <text evidence="2">The sequence shown here is derived from an EMBL/GenBank/DDBJ whole genome shotgun (WGS) entry which is preliminary data.</text>
</comment>
<gene>
    <name evidence="2" type="ORF">SMN809_LOCUS21302</name>
</gene>
<dbReference type="InterPro" id="IPR029058">
    <property type="entry name" value="AB_hydrolase_fold"/>
</dbReference>
<evidence type="ECO:0000259" key="1">
    <source>
        <dbReference type="Pfam" id="PF07859"/>
    </source>
</evidence>
<dbReference type="InterPro" id="IPR013094">
    <property type="entry name" value="AB_hydrolase_3"/>
</dbReference>
<feature type="domain" description="Alpha/beta hydrolase fold-3" evidence="1">
    <location>
        <begin position="1"/>
        <end position="46"/>
    </location>
</feature>
<organism evidence="2 3">
    <name type="scientific">Rotaria magnacalcarata</name>
    <dbReference type="NCBI Taxonomy" id="392030"/>
    <lineage>
        <taxon>Eukaryota</taxon>
        <taxon>Metazoa</taxon>
        <taxon>Spiralia</taxon>
        <taxon>Gnathifera</taxon>
        <taxon>Rotifera</taxon>
        <taxon>Eurotatoria</taxon>
        <taxon>Bdelloidea</taxon>
        <taxon>Philodinida</taxon>
        <taxon>Philodinidae</taxon>
        <taxon>Rotaria</taxon>
    </lineage>
</organism>
<accession>A0A8S2RVZ6</accession>
<dbReference type="Gene3D" id="3.40.50.1820">
    <property type="entry name" value="alpha/beta hydrolase"/>
    <property type="match status" value="1"/>
</dbReference>
<dbReference type="GO" id="GO:0016787">
    <property type="term" value="F:hydrolase activity"/>
    <property type="evidence" value="ECO:0007669"/>
    <property type="project" value="InterPro"/>
</dbReference>
<dbReference type="AlphaFoldDB" id="A0A8S2RVZ6"/>
<proteinExistence type="predicted"/>
<reference evidence="2" key="1">
    <citation type="submission" date="2021-02" db="EMBL/GenBank/DDBJ databases">
        <authorList>
            <person name="Nowell W R."/>
        </authorList>
    </citation>
    <scope>NUCLEOTIDE SEQUENCE</scope>
</reference>
<dbReference type="EMBL" id="CAJOBI010016226">
    <property type="protein sequence ID" value="CAF4187462.1"/>
    <property type="molecule type" value="Genomic_DNA"/>
</dbReference>
<feature type="non-terminal residue" evidence="2">
    <location>
        <position position="1"/>
    </location>
</feature>